<keyword evidence="2" id="KW-1185">Reference proteome</keyword>
<dbReference type="EMBL" id="SPLM01000039">
    <property type="protein sequence ID" value="TMW64487.1"/>
    <property type="molecule type" value="Genomic_DNA"/>
</dbReference>
<sequence>MEPSQLTTNAFGCQSDPAVPGVMSKHGLHSGTLKYSAIARIAAEVVSYLYGQYGAETFDVAFEEKITVSGFFWPSMNRW</sequence>
<gene>
    <name evidence="1" type="ORF">Poli38472_011367</name>
</gene>
<dbReference type="Proteomes" id="UP000794436">
    <property type="component" value="Unassembled WGS sequence"/>
</dbReference>
<accession>A0A8K1FM46</accession>
<dbReference type="AlphaFoldDB" id="A0A8K1FM46"/>
<reference evidence="1" key="1">
    <citation type="submission" date="2019-03" db="EMBL/GenBank/DDBJ databases">
        <title>Long read genome sequence of the mycoparasitic Pythium oligandrum ATCC 38472 isolated from sugarbeet rhizosphere.</title>
        <authorList>
            <person name="Gaulin E."/>
        </authorList>
    </citation>
    <scope>NUCLEOTIDE SEQUENCE</scope>
    <source>
        <strain evidence="1">ATCC 38472_TT</strain>
    </source>
</reference>
<organism evidence="1 2">
    <name type="scientific">Pythium oligandrum</name>
    <name type="common">Mycoparasitic fungus</name>
    <dbReference type="NCBI Taxonomy" id="41045"/>
    <lineage>
        <taxon>Eukaryota</taxon>
        <taxon>Sar</taxon>
        <taxon>Stramenopiles</taxon>
        <taxon>Oomycota</taxon>
        <taxon>Peronosporomycetes</taxon>
        <taxon>Pythiales</taxon>
        <taxon>Pythiaceae</taxon>
        <taxon>Pythium</taxon>
    </lineage>
</organism>
<name>A0A8K1FM46_PYTOL</name>
<proteinExistence type="predicted"/>
<evidence type="ECO:0000313" key="1">
    <source>
        <dbReference type="EMBL" id="TMW64487.1"/>
    </source>
</evidence>
<protein>
    <submittedName>
        <fullName evidence="1">Uncharacterized protein</fullName>
    </submittedName>
</protein>
<evidence type="ECO:0000313" key="2">
    <source>
        <dbReference type="Proteomes" id="UP000794436"/>
    </source>
</evidence>
<comment type="caution">
    <text evidence="1">The sequence shown here is derived from an EMBL/GenBank/DDBJ whole genome shotgun (WGS) entry which is preliminary data.</text>
</comment>